<comment type="subcellular location">
    <subcellularLocation>
        <location evidence="1">Membrane</location>
        <topology evidence="1">Multi-pass membrane protein</topology>
    </subcellularLocation>
    <subcellularLocation>
        <location evidence="12">Plastid</location>
        <location evidence="12">Chloroplast thylakoid membrane</location>
        <topology evidence="12">Multi-pass membrane protein</topology>
    </subcellularLocation>
</comment>
<evidence type="ECO:0000256" key="13">
    <source>
        <dbReference type="RuleBase" id="RU003472"/>
    </source>
</evidence>
<comment type="similarity">
    <text evidence="2 12 13">Belongs to the PsbZ family.</text>
</comment>
<gene>
    <name evidence="12 15" type="primary">psbZ</name>
</gene>
<dbReference type="GO" id="GO:0015979">
    <property type="term" value="P:photosynthesis"/>
    <property type="evidence" value="ECO:0007669"/>
    <property type="project" value="UniProtKB-UniRule"/>
</dbReference>
<dbReference type="AlphaFoldDB" id="A0A386AWQ1"/>
<evidence type="ECO:0000256" key="6">
    <source>
        <dbReference type="ARBA" id="ARBA00022692"/>
    </source>
</evidence>
<keyword evidence="15" id="KW-0934">Plastid</keyword>
<evidence type="ECO:0000256" key="10">
    <source>
        <dbReference type="ARBA" id="ARBA00023276"/>
    </source>
</evidence>
<name>A0A386AWQ1_9CHLO</name>
<comment type="function">
    <text evidence="13">Controls the interaction of photosystem II (PSII) cores with the light-harvesting antenna, regulates electron flow through the 2 photosystem reaction centers. PSII is a light-driven water plastoquinone oxidoreductase, using light energy to abstract electrons from H(2)O, generating a proton gradient subsequently used for ATP formation.</text>
</comment>
<evidence type="ECO:0000256" key="8">
    <source>
        <dbReference type="ARBA" id="ARBA00023078"/>
    </source>
</evidence>
<keyword evidence="15" id="KW-0150">Chloroplast</keyword>
<evidence type="ECO:0000256" key="4">
    <source>
        <dbReference type="ARBA" id="ARBA00022469"/>
    </source>
</evidence>
<keyword evidence="4 12" id="KW-0674">Reaction center</keyword>
<accession>A0A386AWQ1</accession>
<dbReference type="HAMAP" id="MF_00644">
    <property type="entry name" value="PSII_PsbZ"/>
    <property type="match status" value="1"/>
</dbReference>
<dbReference type="GO" id="GO:0009535">
    <property type="term" value="C:chloroplast thylakoid membrane"/>
    <property type="evidence" value="ECO:0007669"/>
    <property type="project" value="UniProtKB-SubCell"/>
</dbReference>
<evidence type="ECO:0000256" key="7">
    <source>
        <dbReference type="ARBA" id="ARBA00022989"/>
    </source>
</evidence>
<evidence type="ECO:0000256" key="12">
    <source>
        <dbReference type="HAMAP-Rule" id="MF_00644"/>
    </source>
</evidence>
<evidence type="ECO:0000256" key="5">
    <source>
        <dbReference type="ARBA" id="ARBA00022531"/>
    </source>
</evidence>
<keyword evidence="8 12" id="KW-0793">Thylakoid</keyword>
<dbReference type="PANTHER" id="PTHR34971:SF2">
    <property type="entry name" value="PHOTOSYSTEM II REACTION CENTER PROTEIN Z"/>
    <property type="match status" value="1"/>
</dbReference>
<dbReference type="PANTHER" id="PTHR34971">
    <property type="entry name" value="PHOTOSYSTEM II REACTION CENTER PROTEIN Z"/>
    <property type="match status" value="1"/>
</dbReference>
<evidence type="ECO:0000256" key="11">
    <source>
        <dbReference type="ARBA" id="ARBA00038734"/>
    </source>
</evidence>
<evidence type="ECO:0000256" key="1">
    <source>
        <dbReference type="ARBA" id="ARBA00004141"/>
    </source>
</evidence>
<keyword evidence="7 12" id="KW-1133">Transmembrane helix</keyword>
<proteinExistence type="inferred from homology"/>
<dbReference type="GO" id="GO:0009539">
    <property type="term" value="C:photosystem II reaction center"/>
    <property type="evidence" value="ECO:0007669"/>
    <property type="project" value="InterPro"/>
</dbReference>
<comment type="subunit">
    <text evidence="11 12">PSII is composed of 1 copy each of membrane proteins PsbA, PsbB, PsbC, PsbD, PsbE, PsbF, PsbH, PsbI, PsbJ, PsbK, PsbL, PsbM, PsbT, PsbY, PsbZ, Psb30/Ycf12, at least 3 peripheral proteins of the oxygen-evolving complex and a large number of cofactors. It forms dimeric complexes.</text>
</comment>
<keyword evidence="5 12" id="KW-0602">Photosynthesis</keyword>
<evidence type="ECO:0000256" key="9">
    <source>
        <dbReference type="ARBA" id="ARBA00023136"/>
    </source>
</evidence>
<dbReference type="SUPFAM" id="SSF161055">
    <property type="entry name" value="PsbZ-like"/>
    <property type="match status" value="1"/>
</dbReference>
<dbReference type="GO" id="GO:0042549">
    <property type="term" value="P:photosystem II stabilization"/>
    <property type="evidence" value="ECO:0007669"/>
    <property type="project" value="InterPro"/>
</dbReference>
<evidence type="ECO:0000256" key="3">
    <source>
        <dbReference type="ARBA" id="ARBA00021665"/>
    </source>
</evidence>
<reference evidence="15" key="2">
    <citation type="journal article" date="2019" name="Mol. Phylogenet. Evol.">
        <title>Reassessment of the classification of bryopsidales (chlorophyta) based on chloroplast phylogenomic analyses.</title>
        <authorList>
            <person name="Cremen M.C."/>
            <person name="Leliaert F."/>
            <person name="West J."/>
            <person name="Lam D.W."/>
            <person name="Shimada S."/>
            <person name="Lopez-Bautista J.M."/>
            <person name="Verbruggen H."/>
        </authorList>
    </citation>
    <scope>NUCLEOTIDE SEQUENCE</scope>
</reference>
<evidence type="ECO:0000256" key="14">
    <source>
        <dbReference type="SAM" id="Phobius"/>
    </source>
</evidence>
<feature type="transmembrane region" description="Helical" evidence="14">
    <location>
        <begin position="44"/>
        <end position="61"/>
    </location>
</feature>
<dbReference type="NCBIfam" id="TIGR03043">
    <property type="entry name" value="PS_II_psbZ"/>
    <property type="match status" value="1"/>
</dbReference>
<protein>
    <recommendedName>
        <fullName evidence="3 12">Photosystem II reaction center protein Z</fullName>
        <shortName evidence="12">PSII-Z</shortName>
    </recommendedName>
</protein>
<dbReference type="InterPro" id="IPR002644">
    <property type="entry name" value="PSII_PsbZ"/>
</dbReference>
<dbReference type="Gene3D" id="1.10.287.740">
    <property type="entry name" value="Photosystem II PsbZ, reaction centre"/>
    <property type="match status" value="1"/>
</dbReference>
<comment type="function">
    <text evidence="12">May control the interaction of photosystem II (PSII) cores with the light-harvesting antenna, regulates electron flow through the 2 photosystem reaction centers. PSII is a light-driven water plastoquinone oxidoreductase, using light energy to abstract electrons from H(2)O, generating a proton gradient subsequently used for ATP formation.</text>
</comment>
<reference evidence="15" key="1">
    <citation type="submission" date="2018-07" db="EMBL/GenBank/DDBJ databases">
        <authorList>
            <person name="Quirk P.G."/>
            <person name="Krulwich T.A."/>
        </authorList>
    </citation>
    <scope>NUCLEOTIDE SEQUENCE</scope>
</reference>
<dbReference type="InterPro" id="IPR036512">
    <property type="entry name" value="PSII_PsbZ_sf"/>
</dbReference>
<keyword evidence="6 12" id="KW-0812">Transmembrane</keyword>
<sequence length="62" mass="6862">MTLLFQLSLWLFIALSFLLAIGVPVILAYPGGWLTNKKTIFSGVGLWFISVFTIGILNSFVI</sequence>
<dbReference type="EMBL" id="MH591079">
    <property type="protein sequence ID" value="AYC63793.1"/>
    <property type="molecule type" value="Genomic_DNA"/>
</dbReference>
<geneLocation type="chloroplast" evidence="15"/>
<evidence type="ECO:0000313" key="15">
    <source>
        <dbReference type="EMBL" id="AYC63793.1"/>
    </source>
</evidence>
<organism evidence="15">
    <name type="scientific">Dichotomosiphon tuberosus</name>
    <dbReference type="NCBI Taxonomy" id="118263"/>
    <lineage>
        <taxon>Eukaryota</taxon>
        <taxon>Viridiplantae</taxon>
        <taxon>Chlorophyta</taxon>
        <taxon>core chlorophytes</taxon>
        <taxon>Ulvophyceae</taxon>
        <taxon>TCBD clade</taxon>
        <taxon>Bryopsidales</taxon>
        <taxon>Halimedineae</taxon>
        <taxon>Dichotomosiphonaceae</taxon>
        <taxon>Dichotomosiphon</taxon>
    </lineage>
</organism>
<keyword evidence="10 12" id="KW-0604">Photosystem II</keyword>
<keyword evidence="9 12" id="KW-0472">Membrane</keyword>
<evidence type="ECO:0000256" key="2">
    <source>
        <dbReference type="ARBA" id="ARBA00008367"/>
    </source>
</evidence>
<dbReference type="Pfam" id="PF01737">
    <property type="entry name" value="Ycf9"/>
    <property type="match status" value="1"/>
</dbReference>